<dbReference type="Pfam" id="PF10211">
    <property type="entry name" value="Ax_dynein_light"/>
    <property type="match status" value="1"/>
</dbReference>
<dbReference type="Proteomes" id="UP001333110">
    <property type="component" value="Unassembled WGS sequence"/>
</dbReference>
<evidence type="ECO:0000313" key="4">
    <source>
        <dbReference type="EMBL" id="KAK4819504.1"/>
    </source>
</evidence>
<evidence type="ECO:0000256" key="3">
    <source>
        <dbReference type="SAM" id="MobiDB-lite"/>
    </source>
</evidence>
<feature type="compositionally biased region" description="Basic and acidic residues" evidence="3">
    <location>
        <begin position="1095"/>
        <end position="1106"/>
    </location>
</feature>
<evidence type="ECO:0000256" key="2">
    <source>
        <dbReference type="SAM" id="Coils"/>
    </source>
</evidence>
<reference evidence="4 5" key="1">
    <citation type="journal article" date="2023" name="J. Hered.">
        <title>Chromosome-level genome of the wood stork (Mycteria americana) provides insight into avian chromosome evolution.</title>
        <authorList>
            <person name="Flamio R. Jr."/>
            <person name="Ramstad K.M."/>
        </authorList>
    </citation>
    <scope>NUCLEOTIDE SEQUENCE [LARGE SCALE GENOMIC DNA]</scope>
    <source>
        <strain evidence="4">JAX WOST 10</strain>
    </source>
</reference>
<evidence type="ECO:0000313" key="5">
    <source>
        <dbReference type="Proteomes" id="UP001333110"/>
    </source>
</evidence>
<sequence>MVLTCYFPEIPKLRGTSKMLDHIRPVSSSLEHSFVPEEVFRSLTCATGSLYSPEYLRSQQTTKTPMGFRVSVFPSPAFSCPERSLQWGCAFIPWAKGKFAHLGCLQTPDRLWHYPNRRSKFRHLTDHPVTLTGAGRDVSYLCDIATGQEAKKSMTGRSSFTDSCRDQRGSHGTVPCTPRATLADSLVPKEFHIVKNRGVLPLKYFDDKYTTLLEDREKKLRLFPSMKPSGRLEVIQLMEVMDSMLEKAGVDKIIRVTGPSQLHNVLELMKAEQNIYNIIFHELIRQVSVDCVERGQLLSKLRQRYVSLLERIPEQMKTLYKKMMAQQLVNRHITEELLYFKESVGQLASELYEVREHDCKVTKEAEKTQEELATAMQEAKANANLLEEYRELYELQRRRLEEQVLLLAQERDIWSSAAYDLALKVGAGDQSYIARCLSSQKKTVQIIIFFQIADRNQLTLVRRLHVSGKTLTNVLKHFIVLLASKGTGDLADLQEETEQFRERLGRIGAEIERSEESSQGKLQIVCSSLNKWLQYFNSSDSSSLMNEKLLDEILQDIKNLINMLKEDLEQYRGEVHLRKTESLRSTASLQEHWTELGQTLLNQHRDFAGALPPQHAALEEINQRACELYRQYSIRISGNNGTARFLTALVRSMEDWLFKVQKLKRGSGMHEAELRAFYHKIPVWLAQVDAVMSCIGSSQLHEAESDKKPHFPVVPREFFQIIQRWVLSMNNEVEKNIMHLNEKVTELHRNLTLWLVNLLRHMTADRLSWECPQQQESDTKTDEELRLLGARKLQHGAEELIAEMGRLAGSIVSCCGEIVHAIVRKKRSEMDSEADFELEELNKIKTECCNWIQVCSLLLSEIKGTPISFLDLEDLRNLFGSEVELRNLFGSEELQLKLKLKDTITQEEPEAEDANSSRKPVTEEETLEVKEKITIMQQQPDAGMGYLAENNEATADVIRYVGHDSNIHLKSLKSDIVSVTGREMTATKSSTPFSQKEFEALAMLEHLQVQLLETEIRAQNAEERSEGLEEKLEEALQRIKELECELEKEGKVIPEATHQKGQGHQRQNIGPGNGCAREICFEARGDAAGQVKGQEQSRHPPKGHQD</sequence>
<accession>A0AAN7N7U7</accession>
<organism evidence="4 5">
    <name type="scientific">Mycteria americana</name>
    <name type="common">Wood stork</name>
    <dbReference type="NCBI Taxonomy" id="33587"/>
    <lineage>
        <taxon>Eukaryota</taxon>
        <taxon>Metazoa</taxon>
        <taxon>Chordata</taxon>
        <taxon>Craniata</taxon>
        <taxon>Vertebrata</taxon>
        <taxon>Euteleostomi</taxon>
        <taxon>Archelosauria</taxon>
        <taxon>Archosauria</taxon>
        <taxon>Dinosauria</taxon>
        <taxon>Saurischia</taxon>
        <taxon>Theropoda</taxon>
        <taxon>Coelurosauria</taxon>
        <taxon>Aves</taxon>
        <taxon>Neognathae</taxon>
        <taxon>Neoaves</taxon>
        <taxon>Aequornithes</taxon>
        <taxon>Ciconiiformes</taxon>
        <taxon>Ciconiidae</taxon>
        <taxon>Mycteria</taxon>
    </lineage>
</organism>
<keyword evidence="1 2" id="KW-0175">Coiled coil</keyword>
<comment type="caution">
    <text evidence="4">The sequence shown here is derived from an EMBL/GenBank/DDBJ whole genome shotgun (WGS) entry which is preliminary data.</text>
</comment>
<dbReference type="EMBL" id="JAUNZN010000006">
    <property type="protein sequence ID" value="KAK4819504.1"/>
    <property type="molecule type" value="Genomic_DNA"/>
</dbReference>
<dbReference type="GO" id="GO:0005737">
    <property type="term" value="C:cytoplasm"/>
    <property type="evidence" value="ECO:0007669"/>
    <property type="project" value="UniProtKB-ARBA"/>
</dbReference>
<feature type="region of interest" description="Disordered" evidence="3">
    <location>
        <begin position="1086"/>
        <end position="1106"/>
    </location>
</feature>
<dbReference type="PANTHER" id="PTHR23052:SF1">
    <property type="entry name" value="AXONEMAL DYNEIN LIGHT CHAIN DOMAIN-CONTAINING PROTEIN 1"/>
    <property type="match status" value="1"/>
</dbReference>
<gene>
    <name evidence="4" type="ORF">QYF61_005855</name>
</gene>
<feature type="coiled-coil region" evidence="2">
    <location>
        <begin position="1004"/>
        <end position="1052"/>
    </location>
</feature>
<protein>
    <recommendedName>
        <fullName evidence="6">AXDN1 protein</fullName>
    </recommendedName>
</protein>
<feature type="coiled-coil region" evidence="2">
    <location>
        <begin position="362"/>
        <end position="410"/>
    </location>
</feature>
<evidence type="ECO:0008006" key="6">
    <source>
        <dbReference type="Google" id="ProtNLM"/>
    </source>
</evidence>
<evidence type="ECO:0000256" key="1">
    <source>
        <dbReference type="ARBA" id="ARBA00023054"/>
    </source>
</evidence>
<name>A0AAN7N7U7_MYCAM</name>
<dbReference type="InterPro" id="IPR052845">
    <property type="entry name" value="Axonemal_dynein_LC_domain"/>
</dbReference>
<dbReference type="AlphaFoldDB" id="A0AAN7N7U7"/>
<proteinExistence type="predicted"/>
<feature type="region of interest" description="Disordered" evidence="3">
    <location>
        <begin position="905"/>
        <end position="926"/>
    </location>
</feature>
<dbReference type="PANTHER" id="PTHR23052">
    <property type="entry name" value="AXONEMAL DYNEIN LIGHT CHAIN DOMAIN-CONTAINING PROTEIN 1"/>
    <property type="match status" value="1"/>
</dbReference>
<keyword evidence="5" id="KW-1185">Reference proteome</keyword>
<dbReference type="InterPro" id="IPR019347">
    <property type="entry name" value="Axonemal_dynein_light_chain"/>
</dbReference>